<evidence type="ECO:0000313" key="1">
    <source>
        <dbReference type="EMBL" id="MBD3932265.1"/>
    </source>
</evidence>
<dbReference type="RefSeq" id="WP_191209578.1">
    <property type="nucleotide sequence ID" value="NZ_BAABKL010000015.1"/>
</dbReference>
<sequence>MSLAIRPPGRMRRRLGARTGRGRVLLVGCPRQGLALALDFQLDVGRLADVA</sequence>
<dbReference type="AlphaFoldDB" id="A0A927ICV2"/>
<proteinExistence type="predicted"/>
<comment type="caution">
    <text evidence="1">The sequence shown here is derived from an EMBL/GenBank/DDBJ whole genome shotgun (WGS) entry which is preliminary data.</text>
</comment>
<reference evidence="1" key="1">
    <citation type="submission" date="2020-09" db="EMBL/GenBank/DDBJ databases">
        <title>Secondary metabolite and genome analysis of marine Streptomyces chumphonensis KK1-2T.</title>
        <authorList>
            <person name="Phongsopitanun W."/>
            <person name="Kanchanasin P."/>
            <person name="Pittayakhajonwut P."/>
            <person name="Suwanborirux K."/>
            <person name="Tanasupawat S."/>
        </authorList>
    </citation>
    <scope>NUCLEOTIDE SEQUENCE</scope>
    <source>
        <strain evidence="1">KK1-2</strain>
    </source>
</reference>
<protein>
    <submittedName>
        <fullName evidence="1">Uncharacterized protein</fullName>
    </submittedName>
</protein>
<dbReference type="EMBL" id="JACXYU010000005">
    <property type="protein sequence ID" value="MBD3932265.1"/>
    <property type="molecule type" value="Genomic_DNA"/>
</dbReference>
<gene>
    <name evidence="1" type="ORF">IF129_11960</name>
</gene>
<organism evidence="1 2">
    <name type="scientific">Streptomyces chumphonensis</name>
    <dbReference type="NCBI Taxonomy" id="1214925"/>
    <lineage>
        <taxon>Bacteria</taxon>
        <taxon>Bacillati</taxon>
        <taxon>Actinomycetota</taxon>
        <taxon>Actinomycetes</taxon>
        <taxon>Kitasatosporales</taxon>
        <taxon>Streptomycetaceae</taxon>
        <taxon>Streptomyces</taxon>
    </lineage>
</organism>
<dbReference type="Proteomes" id="UP000632289">
    <property type="component" value="Unassembled WGS sequence"/>
</dbReference>
<keyword evidence="2" id="KW-1185">Reference proteome</keyword>
<accession>A0A927ICV2</accession>
<evidence type="ECO:0000313" key="2">
    <source>
        <dbReference type="Proteomes" id="UP000632289"/>
    </source>
</evidence>
<name>A0A927ICV2_9ACTN</name>